<feature type="region of interest" description="Disordered" evidence="16">
    <location>
        <begin position="184"/>
        <end position="220"/>
    </location>
</feature>
<evidence type="ECO:0000256" key="16">
    <source>
        <dbReference type="SAM" id="MobiDB-lite"/>
    </source>
</evidence>
<feature type="domain" description="CFEM" evidence="18">
    <location>
        <begin position="1"/>
        <end position="111"/>
    </location>
</feature>
<sequence length="248" mass="23712">MKAFVVVAALAGVVQAQDPDGLPPCGQICINNMLALAPSLGCPPGDTACLCGKDDFGYGVRDCAVQACDASDASAVVSYGANICANAAPSGPAVSAMGVAPSTSTVIATLTDASETLISTASGSDVPLETLVPLLVSTFTSGNNTITTTVPDSLATASGTAVTVVSSGPGGVNATLTTNLAASGASSSSLSSSASGTATGGDGADARTSSSSSARSSSTSEAGAMPLVTVAVDGLFVGAMGAAAVMWF</sequence>
<evidence type="ECO:0000256" key="3">
    <source>
        <dbReference type="ARBA" id="ARBA00010031"/>
    </source>
</evidence>
<dbReference type="Pfam" id="PF05730">
    <property type="entry name" value="CFEM"/>
    <property type="match status" value="1"/>
</dbReference>
<feature type="compositionally biased region" description="Low complexity" evidence="16">
    <location>
        <begin position="184"/>
        <end position="197"/>
    </location>
</feature>
<dbReference type="InterPro" id="IPR008427">
    <property type="entry name" value="Extracellular_membr_CFEM_dom"/>
</dbReference>
<evidence type="ECO:0000256" key="12">
    <source>
        <dbReference type="ARBA" id="ARBA00023157"/>
    </source>
</evidence>
<keyword evidence="5" id="KW-0964">Secreted</keyword>
<dbReference type="GO" id="GO:0005576">
    <property type="term" value="C:extracellular region"/>
    <property type="evidence" value="ECO:0007669"/>
    <property type="project" value="UniProtKB-SubCell"/>
</dbReference>
<organism evidence="19 20">
    <name type="scientific">Lasiosphaeria hispida</name>
    <dbReference type="NCBI Taxonomy" id="260671"/>
    <lineage>
        <taxon>Eukaryota</taxon>
        <taxon>Fungi</taxon>
        <taxon>Dikarya</taxon>
        <taxon>Ascomycota</taxon>
        <taxon>Pezizomycotina</taxon>
        <taxon>Sordariomycetes</taxon>
        <taxon>Sordariomycetidae</taxon>
        <taxon>Sordariales</taxon>
        <taxon>Lasiosphaeriaceae</taxon>
        <taxon>Lasiosphaeria</taxon>
    </lineage>
</organism>
<evidence type="ECO:0000256" key="10">
    <source>
        <dbReference type="ARBA" id="ARBA00023004"/>
    </source>
</evidence>
<keyword evidence="11" id="KW-0472">Membrane</keyword>
<dbReference type="EMBL" id="JAUIQD010000008">
    <property type="protein sequence ID" value="KAK3341975.1"/>
    <property type="molecule type" value="Genomic_DNA"/>
</dbReference>
<evidence type="ECO:0000313" key="20">
    <source>
        <dbReference type="Proteomes" id="UP001275084"/>
    </source>
</evidence>
<evidence type="ECO:0000256" key="8">
    <source>
        <dbReference type="ARBA" id="ARBA00022723"/>
    </source>
</evidence>
<dbReference type="GO" id="GO:0098552">
    <property type="term" value="C:side of membrane"/>
    <property type="evidence" value="ECO:0007669"/>
    <property type="project" value="UniProtKB-KW"/>
</dbReference>
<keyword evidence="9 17" id="KW-0732">Signal</keyword>
<keyword evidence="10 15" id="KW-0408">Iron</keyword>
<proteinExistence type="inferred from homology"/>
<reference evidence="19" key="2">
    <citation type="submission" date="2023-06" db="EMBL/GenBank/DDBJ databases">
        <authorList>
            <consortium name="Lawrence Berkeley National Laboratory"/>
            <person name="Haridas S."/>
            <person name="Hensen N."/>
            <person name="Bonometti L."/>
            <person name="Westerberg I."/>
            <person name="Brannstrom I.O."/>
            <person name="Guillou S."/>
            <person name="Cros-Aarteil S."/>
            <person name="Calhoun S."/>
            <person name="Kuo A."/>
            <person name="Mondo S."/>
            <person name="Pangilinan J."/>
            <person name="Riley R."/>
            <person name="Labutti K."/>
            <person name="Andreopoulos B."/>
            <person name="Lipzen A."/>
            <person name="Chen C."/>
            <person name="Yanf M."/>
            <person name="Daum C."/>
            <person name="Ng V."/>
            <person name="Clum A."/>
            <person name="Steindorff A."/>
            <person name="Ohm R."/>
            <person name="Martin F."/>
            <person name="Silar P."/>
            <person name="Natvig D."/>
            <person name="Lalanne C."/>
            <person name="Gautier V."/>
            <person name="Ament-Velasquez S.L."/>
            <person name="Kruys A."/>
            <person name="Hutchinson M.I."/>
            <person name="Powell A.J."/>
            <person name="Barry K."/>
            <person name="Miller A.N."/>
            <person name="Grigoriev I.V."/>
            <person name="Debuchy R."/>
            <person name="Gladieux P."/>
            <person name="Thoren M.H."/>
            <person name="Johannesson H."/>
        </authorList>
    </citation>
    <scope>NUCLEOTIDE SEQUENCE</scope>
    <source>
        <strain evidence="19">CBS 955.72</strain>
    </source>
</reference>
<comment type="subcellular location">
    <subcellularLocation>
        <location evidence="1">Cell membrane</location>
        <topology evidence="1">Lipid-anchor</topology>
        <topology evidence="1">GPI-anchor</topology>
    </subcellularLocation>
    <subcellularLocation>
        <location evidence="2">Secreted</location>
    </subcellularLocation>
</comment>
<evidence type="ECO:0000313" key="19">
    <source>
        <dbReference type="EMBL" id="KAK3341975.1"/>
    </source>
</evidence>
<dbReference type="GO" id="GO:0005886">
    <property type="term" value="C:plasma membrane"/>
    <property type="evidence" value="ECO:0007669"/>
    <property type="project" value="UniProtKB-SubCell"/>
</dbReference>
<keyword evidence="20" id="KW-1185">Reference proteome</keyword>
<keyword evidence="13" id="KW-0325">Glycoprotein</keyword>
<evidence type="ECO:0000256" key="4">
    <source>
        <dbReference type="ARBA" id="ARBA00022475"/>
    </source>
</evidence>
<evidence type="ECO:0000259" key="18">
    <source>
        <dbReference type="PROSITE" id="PS52012"/>
    </source>
</evidence>
<keyword evidence="7" id="KW-0336">GPI-anchor</keyword>
<dbReference type="PANTHER" id="PTHR37928">
    <property type="entry name" value="CFEM DOMAIN PROTEIN (AFU_ORTHOLOGUE AFUA_6G14090)"/>
    <property type="match status" value="1"/>
</dbReference>
<evidence type="ECO:0000256" key="2">
    <source>
        <dbReference type="ARBA" id="ARBA00004613"/>
    </source>
</evidence>
<gene>
    <name evidence="19" type="ORF">B0T25DRAFT_356622</name>
</gene>
<evidence type="ECO:0000256" key="1">
    <source>
        <dbReference type="ARBA" id="ARBA00004609"/>
    </source>
</evidence>
<accession>A0AAJ0H7A5</accession>
<keyword evidence="14" id="KW-0449">Lipoprotein</keyword>
<evidence type="ECO:0000256" key="9">
    <source>
        <dbReference type="ARBA" id="ARBA00022729"/>
    </source>
</evidence>
<evidence type="ECO:0000256" key="17">
    <source>
        <dbReference type="SAM" id="SignalP"/>
    </source>
</evidence>
<comment type="caution">
    <text evidence="19">The sequence shown here is derived from an EMBL/GenBank/DDBJ whole genome shotgun (WGS) entry which is preliminary data.</text>
</comment>
<evidence type="ECO:0000256" key="11">
    <source>
        <dbReference type="ARBA" id="ARBA00023136"/>
    </source>
</evidence>
<feature type="disulfide bond" evidence="15">
    <location>
        <begin position="51"/>
        <end position="84"/>
    </location>
</feature>
<dbReference type="AlphaFoldDB" id="A0AAJ0H7A5"/>
<comment type="caution">
    <text evidence="15">Lacks conserved residue(s) required for the propagation of feature annotation.</text>
</comment>
<keyword evidence="4" id="KW-1003">Cell membrane</keyword>
<keyword evidence="12 15" id="KW-1015">Disulfide bond</keyword>
<dbReference type="PROSITE" id="PS52012">
    <property type="entry name" value="CFEM"/>
    <property type="match status" value="1"/>
</dbReference>
<evidence type="ECO:0000256" key="7">
    <source>
        <dbReference type="ARBA" id="ARBA00022622"/>
    </source>
</evidence>
<evidence type="ECO:0000256" key="14">
    <source>
        <dbReference type="ARBA" id="ARBA00023288"/>
    </source>
</evidence>
<evidence type="ECO:0000256" key="5">
    <source>
        <dbReference type="ARBA" id="ARBA00022525"/>
    </source>
</evidence>
<dbReference type="Proteomes" id="UP001275084">
    <property type="component" value="Unassembled WGS sequence"/>
</dbReference>
<keyword evidence="6 15" id="KW-0349">Heme</keyword>
<feature type="compositionally biased region" description="Low complexity" evidence="16">
    <location>
        <begin position="206"/>
        <end position="220"/>
    </location>
</feature>
<dbReference type="InterPro" id="IPR051735">
    <property type="entry name" value="CFEM_domain"/>
</dbReference>
<evidence type="ECO:0000256" key="6">
    <source>
        <dbReference type="ARBA" id="ARBA00022617"/>
    </source>
</evidence>
<dbReference type="GO" id="GO:0046872">
    <property type="term" value="F:metal ion binding"/>
    <property type="evidence" value="ECO:0007669"/>
    <property type="project" value="UniProtKB-UniRule"/>
</dbReference>
<feature type="chain" id="PRO_5042605278" description="CFEM domain-containing protein" evidence="17">
    <location>
        <begin position="17"/>
        <end position="248"/>
    </location>
</feature>
<feature type="disulfide bond" evidence="15">
    <location>
        <begin position="42"/>
        <end position="49"/>
    </location>
</feature>
<keyword evidence="8 15" id="KW-0479">Metal-binding</keyword>
<feature type="binding site" description="axial binding residue" evidence="15">
    <location>
        <position position="46"/>
    </location>
    <ligand>
        <name>heme</name>
        <dbReference type="ChEBI" id="CHEBI:30413"/>
    </ligand>
    <ligandPart>
        <name>Fe</name>
        <dbReference type="ChEBI" id="CHEBI:18248"/>
    </ligandPart>
</feature>
<evidence type="ECO:0000256" key="13">
    <source>
        <dbReference type="ARBA" id="ARBA00023180"/>
    </source>
</evidence>
<feature type="signal peptide" evidence="17">
    <location>
        <begin position="1"/>
        <end position="16"/>
    </location>
</feature>
<protein>
    <recommendedName>
        <fullName evidence="18">CFEM domain-containing protein</fullName>
    </recommendedName>
</protein>
<dbReference type="PANTHER" id="PTHR37928:SF1">
    <property type="entry name" value="CFEM DOMAIN PROTEIN (AFU_ORTHOLOGUE AFUA_6G14090)"/>
    <property type="match status" value="1"/>
</dbReference>
<evidence type="ECO:0000256" key="15">
    <source>
        <dbReference type="PROSITE-ProRule" id="PRU01356"/>
    </source>
</evidence>
<name>A0AAJ0H7A5_9PEZI</name>
<reference evidence="19" key="1">
    <citation type="journal article" date="2023" name="Mol. Phylogenet. Evol.">
        <title>Genome-scale phylogeny and comparative genomics of the fungal order Sordariales.</title>
        <authorList>
            <person name="Hensen N."/>
            <person name="Bonometti L."/>
            <person name="Westerberg I."/>
            <person name="Brannstrom I.O."/>
            <person name="Guillou S."/>
            <person name="Cros-Aarteil S."/>
            <person name="Calhoun S."/>
            <person name="Haridas S."/>
            <person name="Kuo A."/>
            <person name="Mondo S."/>
            <person name="Pangilinan J."/>
            <person name="Riley R."/>
            <person name="LaButti K."/>
            <person name="Andreopoulos B."/>
            <person name="Lipzen A."/>
            <person name="Chen C."/>
            <person name="Yan M."/>
            <person name="Daum C."/>
            <person name="Ng V."/>
            <person name="Clum A."/>
            <person name="Steindorff A."/>
            <person name="Ohm R.A."/>
            <person name="Martin F."/>
            <person name="Silar P."/>
            <person name="Natvig D.O."/>
            <person name="Lalanne C."/>
            <person name="Gautier V."/>
            <person name="Ament-Velasquez S.L."/>
            <person name="Kruys A."/>
            <person name="Hutchinson M.I."/>
            <person name="Powell A.J."/>
            <person name="Barry K."/>
            <person name="Miller A.N."/>
            <person name="Grigoriev I.V."/>
            <person name="Debuchy R."/>
            <person name="Gladieux P."/>
            <person name="Hiltunen Thoren M."/>
            <person name="Johannesson H."/>
        </authorList>
    </citation>
    <scope>NUCLEOTIDE SEQUENCE</scope>
    <source>
        <strain evidence="19">CBS 955.72</strain>
    </source>
</reference>
<comment type="similarity">
    <text evidence="3">Belongs to the RBT5 family.</text>
</comment>
<dbReference type="SMART" id="SM00747">
    <property type="entry name" value="CFEM"/>
    <property type="match status" value="1"/>
</dbReference>